<comment type="caution">
    <text evidence="3">The sequence shown here is derived from an EMBL/GenBank/DDBJ whole genome shotgun (WGS) entry which is preliminary data.</text>
</comment>
<proteinExistence type="predicted"/>
<keyword evidence="4" id="KW-1185">Reference proteome</keyword>
<dbReference type="EMBL" id="BQNB010020397">
    <property type="protein sequence ID" value="GJT95524.1"/>
    <property type="molecule type" value="Genomic_DNA"/>
</dbReference>
<keyword evidence="2" id="KW-1133">Transmembrane helix</keyword>
<evidence type="ECO:0000256" key="1">
    <source>
        <dbReference type="SAM" id="MobiDB-lite"/>
    </source>
</evidence>
<feature type="compositionally biased region" description="Polar residues" evidence="1">
    <location>
        <begin position="1"/>
        <end position="10"/>
    </location>
</feature>
<feature type="compositionally biased region" description="Basic and acidic residues" evidence="1">
    <location>
        <begin position="12"/>
        <end position="28"/>
    </location>
</feature>
<sequence length="66" mass="7244">MEGSGSTQYTPREVDRDEVLRDNGDKSGSRVGVVWMEVGGGIVIARVVSRVVLGLVMKVVLMRQLR</sequence>
<protein>
    <submittedName>
        <fullName evidence="3">Uncharacterized protein</fullName>
    </submittedName>
</protein>
<keyword evidence="2" id="KW-0472">Membrane</keyword>
<feature type="transmembrane region" description="Helical" evidence="2">
    <location>
        <begin position="38"/>
        <end position="61"/>
    </location>
</feature>
<feature type="region of interest" description="Disordered" evidence="1">
    <location>
        <begin position="1"/>
        <end position="28"/>
    </location>
</feature>
<accession>A0ABQ5I720</accession>
<evidence type="ECO:0000313" key="4">
    <source>
        <dbReference type="Proteomes" id="UP001151760"/>
    </source>
</evidence>
<evidence type="ECO:0000256" key="2">
    <source>
        <dbReference type="SAM" id="Phobius"/>
    </source>
</evidence>
<keyword evidence="2" id="KW-0812">Transmembrane</keyword>
<name>A0ABQ5I720_9ASTR</name>
<dbReference type="Proteomes" id="UP001151760">
    <property type="component" value="Unassembled WGS sequence"/>
</dbReference>
<gene>
    <name evidence="3" type="ORF">Tco_1091042</name>
</gene>
<organism evidence="3 4">
    <name type="scientific">Tanacetum coccineum</name>
    <dbReference type="NCBI Taxonomy" id="301880"/>
    <lineage>
        <taxon>Eukaryota</taxon>
        <taxon>Viridiplantae</taxon>
        <taxon>Streptophyta</taxon>
        <taxon>Embryophyta</taxon>
        <taxon>Tracheophyta</taxon>
        <taxon>Spermatophyta</taxon>
        <taxon>Magnoliopsida</taxon>
        <taxon>eudicotyledons</taxon>
        <taxon>Gunneridae</taxon>
        <taxon>Pentapetalae</taxon>
        <taxon>asterids</taxon>
        <taxon>campanulids</taxon>
        <taxon>Asterales</taxon>
        <taxon>Asteraceae</taxon>
        <taxon>Asteroideae</taxon>
        <taxon>Anthemideae</taxon>
        <taxon>Anthemidinae</taxon>
        <taxon>Tanacetum</taxon>
    </lineage>
</organism>
<evidence type="ECO:0000313" key="3">
    <source>
        <dbReference type="EMBL" id="GJT95524.1"/>
    </source>
</evidence>
<reference evidence="3" key="2">
    <citation type="submission" date="2022-01" db="EMBL/GenBank/DDBJ databases">
        <authorList>
            <person name="Yamashiro T."/>
            <person name="Shiraishi A."/>
            <person name="Satake H."/>
            <person name="Nakayama K."/>
        </authorList>
    </citation>
    <scope>NUCLEOTIDE SEQUENCE</scope>
</reference>
<reference evidence="3" key="1">
    <citation type="journal article" date="2022" name="Int. J. Mol. Sci.">
        <title>Draft Genome of Tanacetum Coccineum: Genomic Comparison of Closely Related Tanacetum-Family Plants.</title>
        <authorList>
            <person name="Yamashiro T."/>
            <person name="Shiraishi A."/>
            <person name="Nakayama K."/>
            <person name="Satake H."/>
        </authorList>
    </citation>
    <scope>NUCLEOTIDE SEQUENCE</scope>
</reference>